<dbReference type="RefSeq" id="WP_317015576.1">
    <property type="nucleotide sequence ID" value="NZ_CP136511.1"/>
</dbReference>
<organism evidence="1 2">
    <name type="scientific">Paraburkholderia kirstenboschensis</name>
    <dbReference type="NCBI Taxonomy" id="1245436"/>
    <lineage>
        <taxon>Bacteria</taxon>
        <taxon>Pseudomonadati</taxon>
        <taxon>Pseudomonadota</taxon>
        <taxon>Betaproteobacteria</taxon>
        <taxon>Burkholderiales</taxon>
        <taxon>Burkholderiaceae</taxon>
        <taxon>Paraburkholderia</taxon>
    </lineage>
</organism>
<dbReference type="Proteomes" id="UP001302652">
    <property type="component" value="Chromosome 3"/>
</dbReference>
<evidence type="ECO:0000313" key="2">
    <source>
        <dbReference type="Proteomes" id="UP001302652"/>
    </source>
</evidence>
<reference evidence="1 2" key="1">
    <citation type="submission" date="2023-10" db="EMBL/GenBank/DDBJ databases">
        <title>Surface-active antibiotics is a multifunctional adaptation for post-fire microbes.</title>
        <authorList>
            <person name="Liu M.D."/>
            <person name="Du Y."/>
            <person name="Koupaei S.K."/>
            <person name="Kim N.R."/>
            <person name="Zhang W."/>
            <person name="Traxler M.F."/>
        </authorList>
    </citation>
    <scope>NUCLEOTIDE SEQUENCE [LARGE SCALE GENOMIC DNA]</scope>
    <source>
        <strain evidence="1 2">F3</strain>
    </source>
</reference>
<protein>
    <submittedName>
        <fullName evidence="1">Uncharacterized protein</fullName>
    </submittedName>
</protein>
<dbReference type="EMBL" id="CP136511">
    <property type="protein sequence ID" value="WOD13877.1"/>
    <property type="molecule type" value="Genomic_DNA"/>
</dbReference>
<evidence type="ECO:0000313" key="1">
    <source>
        <dbReference type="EMBL" id="WOD13877.1"/>
    </source>
</evidence>
<accession>A0ABZ0ECA0</accession>
<gene>
    <name evidence="1" type="ORF">RW095_08085</name>
</gene>
<sequence>MSSCNSRVAAPINPTSGFTFSPGNYHLEPHLATSKNAAIRYQAGVQLTADYGVNYHIKHNWLVGVDG</sequence>
<name>A0ABZ0ECA0_9BURK</name>
<keyword evidence="2" id="KW-1185">Reference proteome</keyword>
<proteinExistence type="predicted"/>